<protein>
    <submittedName>
        <fullName evidence="3">Uncharacterized protein</fullName>
    </submittedName>
</protein>
<keyword evidence="2" id="KW-0472">Membrane</keyword>
<dbReference type="Proteomes" id="UP000281431">
    <property type="component" value="Unassembled WGS sequence"/>
</dbReference>
<evidence type="ECO:0000256" key="1">
    <source>
        <dbReference type="SAM" id="MobiDB-lite"/>
    </source>
</evidence>
<organism evidence="3 4">
    <name type="scientific">Natrarchaeobius chitinivorans</name>
    <dbReference type="NCBI Taxonomy" id="1679083"/>
    <lineage>
        <taxon>Archaea</taxon>
        <taxon>Methanobacteriati</taxon>
        <taxon>Methanobacteriota</taxon>
        <taxon>Stenosarchaea group</taxon>
        <taxon>Halobacteria</taxon>
        <taxon>Halobacteriales</taxon>
        <taxon>Natrialbaceae</taxon>
        <taxon>Natrarchaeobius</taxon>
    </lineage>
</organism>
<feature type="compositionally biased region" description="Basic and acidic residues" evidence="1">
    <location>
        <begin position="213"/>
        <end position="233"/>
    </location>
</feature>
<accession>A0A3N6MSC1</accession>
<evidence type="ECO:0000256" key="2">
    <source>
        <dbReference type="SAM" id="Phobius"/>
    </source>
</evidence>
<reference evidence="3 4" key="1">
    <citation type="submission" date="2018-10" db="EMBL/GenBank/DDBJ databases">
        <title>Natrarchaeobius chitinivorans gen. nov., sp. nov., and Natrarchaeobius haloalkaliphilus sp. nov., alkaliphilic, chitin-utilizing haloarchaea from hypersaline alkaline lakes.</title>
        <authorList>
            <person name="Sorokin D.Y."/>
            <person name="Elcheninov A.G."/>
            <person name="Kostrikina N.A."/>
            <person name="Bale N.J."/>
            <person name="Sinninghe Damste J.S."/>
            <person name="Khijniak T.V."/>
            <person name="Kublanov I.V."/>
            <person name="Toshchakov S.V."/>
        </authorList>
    </citation>
    <scope>NUCLEOTIDE SEQUENCE [LARGE SCALE GENOMIC DNA]</scope>
    <source>
        <strain evidence="3 4">AArcht7</strain>
    </source>
</reference>
<dbReference type="OrthoDB" id="222505at2157"/>
<comment type="caution">
    <text evidence="3">The sequence shown here is derived from an EMBL/GenBank/DDBJ whole genome shotgun (WGS) entry which is preliminary data.</text>
</comment>
<evidence type="ECO:0000313" key="3">
    <source>
        <dbReference type="EMBL" id="RQH00711.1"/>
    </source>
</evidence>
<gene>
    <name evidence="3" type="ORF">EA472_08670</name>
</gene>
<evidence type="ECO:0000313" key="4">
    <source>
        <dbReference type="Proteomes" id="UP000281431"/>
    </source>
</evidence>
<dbReference type="AlphaFoldDB" id="A0A3N6MSC1"/>
<sequence length="263" mass="27806">MSWTARVDQLLYDGEAVERRVECGAATLVVTTHRVLAFTPRGSGPAFRTIDRPNVRTVAVRTVAARRHLIRAVVTGAVGIGALAVSRLFRFADLVPDAGFENGDGATGDDGSPVGGALETIEATLALVDLAVVLVGAFALALAAVFAALYVRSRSRRLVIEVDGDDDVELPVSRVDDVGGVAIELDEAIRPEPSADSLASDERSSDDPFDDPGLQREGGDRLEPGREADEFRGPSDPSPDVDGSRLESNPADSRLDSDRDESG</sequence>
<proteinExistence type="predicted"/>
<keyword evidence="2" id="KW-1133">Transmembrane helix</keyword>
<keyword evidence="2" id="KW-0812">Transmembrane</keyword>
<feature type="region of interest" description="Disordered" evidence="1">
    <location>
        <begin position="188"/>
        <end position="263"/>
    </location>
</feature>
<feature type="transmembrane region" description="Helical" evidence="2">
    <location>
        <begin position="69"/>
        <end position="89"/>
    </location>
</feature>
<feature type="compositionally biased region" description="Basic and acidic residues" evidence="1">
    <location>
        <begin position="253"/>
        <end position="263"/>
    </location>
</feature>
<name>A0A3N6MSC1_NATCH</name>
<dbReference type="EMBL" id="REFZ01000005">
    <property type="protein sequence ID" value="RQH00711.1"/>
    <property type="molecule type" value="Genomic_DNA"/>
</dbReference>
<keyword evidence="4" id="KW-1185">Reference proteome</keyword>
<feature type="transmembrane region" description="Helical" evidence="2">
    <location>
        <begin position="130"/>
        <end position="151"/>
    </location>
</feature>